<feature type="domain" description="DUF5801" evidence="2">
    <location>
        <begin position="1387"/>
        <end position="1530"/>
    </location>
</feature>
<feature type="domain" description="DUF5801" evidence="2">
    <location>
        <begin position="2067"/>
        <end position="2210"/>
    </location>
</feature>
<feature type="domain" description="DUF5801" evidence="2">
    <location>
        <begin position="1557"/>
        <end position="1700"/>
    </location>
</feature>
<dbReference type="InterPro" id="IPR043824">
    <property type="entry name" value="DUF5801"/>
</dbReference>
<feature type="domain" description="DUF5801" evidence="2">
    <location>
        <begin position="2577"/>
        <end position="2720"/>
    </location>
</feature>
<dbReference type="InterPro" id="IPR019960">
    <property type="entry name" value="T1SS_VCA0849"/>
</dbReference>
<dbReference type="PROSITE" id="PS00330">
    <property type="entry name" value="HEMOLYSIN_CALCIUM"/>
    <property type="match status" value="2"/>
</dbReference>
<dbReference type="Proteomes" id="UP001597405">
    <property type="component" value="Unassembled WGS sequence"/>
</dbReference>
<proteinExistence type="predicted"/>
<feature type="compositionally biased region" description="Polar residues" evidence="1">
    <location>
        <begin position="246"/>
        <end position="259"/>
    </location>
</feature>
<evidence type="ECO:0000259" key="2">
    <source>
        <dbReference type="Pfam" id="PF19116"/>
    </source>
</evidence>
<feature type="region of interest" description="Disordered" evidence="1">
    <location>
        <begin position="1"/>
        <end position="72"/>
    </location>
</feature>
<dbReference type="EMBL" id="JBHUGZ010000017">
    <property type="protein sequence ID" value="MFD1985794.1"/>
    <property type="molecule type" value="Genomic_DNA"/>
</dbReference>
<dbReference type="PRINTS" id="PR00313">
    <property type="entry name" value="CABNDNGRPT"/>
</dbReference>
<accession>A0ABW4UFU5</accession>
<feature type="domain" description="DUF5801" evidence="2">
    <location>
        <begin position="1727"/>
        <end position="1870"/>
    </location>
</feature>
<feature type="region of interest" description="Disordered" evidence="1">
    <location>
        <begin position="232"/>
        <end position="260"/>
    </location>
</feature>
<organism evidence="3 4">
    <name type="scientific">Mesorhizobium newzealandense</name>
    <dbReference type="NCBI Taxonomy" id="1300302"/>
    <lineage>
        <taxon>Bacteria</taxon>
        <taxon>Pseudomonadati</taxon>
        <taxon>Pseudomonadota</taxon>
        <taxon>Alphaproteobacteria</taxon>
        <taxon>Hyphomicrobiales</taxon>
        <taxon>Phyllobacteriaceae</taxon>
        <taxon>Mesorhizobium</taxon>
    </lineage>
</organism>
<feature type="domain" description="DUF5801" evidence="2">
    <location>
        <begin position="894"/>
        <end position="1026"/>
    </location>
</feature>
<dbReference type="Pfam" id="PF19116">
    <property type="entry name" value="DUF5801"/>
    <property type="match status" value="13"/>
</dbReference>
<evidence type="ECO:0000256" key="1">
    <source>
        <dbReference type="SAM" id="MobiDB-lite"/>
    </source>
</evidence>
<feature type="domain" description="DUF5801" evidence="2">
    <location>
        <begin position="2237"/>
        <end position="2380"/>
    </location>
</feature>
<feature type="compositionally biased region" description="Low complexity" evidence="1">
    <location>
        <begin position="33"/>
        <end position="55"/>
    </location>
</feature>
<dbReference type="NCBIfam" id="TIGR03661">
    <property type="entry name" value="T1SS_VCA0849"/>
    <property type="match status" value="1"/>
</dbReference>
<dbReference type="InterPro" id="IPR018511">
    <property type="entry name" value="Hemolysin-typ_Ca-bd_CS"/>
</dbReference>
<feature type="compositionally biased region" description="Polar residues" evidence="1">
    <location>
        <begin position="1"/>
        <end position="12"/>
    </location>
</feature>
<feature type="domain" description="DUF5801" evidence="2">
    <location>
        <begin position="2917"/>
        <end position="3059"/>
    </location>
</feature>
<gene>
    <name evidence="3" type="ORF">ACFSOZ_25435</name>
</gene>
<feature type="domain" description="DUF5801" evidence="2">
    <location>
        <begin position="1047"/>
        <end position="1190"/>
    </location>
</feature>
<feature type="domain" description="DUF5801" evidence="2">
    <location>
        <begin position="1897"/>
        <end position="2040"/>
    </location>
</feature>
<feature type="domain" description="DUF5801" evidence="2">
    <location>
        <begin position="2747"/>
        <end position="2890"/>
    </location>
</feature>
<dbReference type="InterPro" id="IPR011049">
    <property type="entry name" value="Serralysin-like_metalloprot_C"/>
</dbReference>
<dbReference type="SUPFAM" id="SSF51120">
    <property type="entry name" value="beta-Roll"/>
    <property type="match status" value="1"/>
</dbReference>
<protein>
    <submittedName>
        <fullName evidence="3">Beta strand repeat-containing protein</fullName>
    </submittedName>
</protein>
<evidence type="ECO:0000313" key="4">
    <source>
        <dbReference type="Proteomes" id="UP001597405"/>
    </source>
</evidence>
<feature type="domain" description="DUF5801" evidence="2">
    <location>
        <begin position="1217"/>
        <end position="1360"/>
    </location>
</feature>
<feature type="region of interest" description="Disordered" evidence="1">
    <location>
        <begin position="495"/>
        <end position="517"/>
    </location>
</feature>
<sequence length="3643" mass="358059">MITNNELDSFSGSLDEHSASSEHNGQASPAEIQVAQATSAQQPAPAAAEPVPVDVGSGAPVKPEAPATANAPAATAPHEYVADASNIVKLPSNVSIDNIKVDGHNLVLEQADGSVIVIKDGALNVPTFVIGDVEVPRVALLAALEASHVDVAFGADGSMSAGPGGSPPSAGGNFEIPAGGIGDGFGLSALLPPTDLQFGLLERRELTIGVEEKEENSTPSIDLIGSATVSEAGLPARGGEPAGSNEAASSETTSGNIGFTSPDGVQVVSLGGHALSGVDQTFTDATGSLTASYVYDAATGIGTIHYTYTLLDNTAGNATNVSFPVAVTDANGDPAPNGNLVINIIDDAPTAVADTDAVAAGSHAPVDGNVISGAGSDGNAAGADTKGADDATVAGVAAGTTNADLDSGVTLNAPIHGTYGTLTLQADGSYSYVRDAGTPGGVKDVFTYTIKDGDGDLSHTTLTISIGNSTPTIGDLSPAAGGGDVTVNEDDLLASRGQGESAGSDSSKESTTQGGTFTISSPDGIASLAIENHAFITNGVFTAGSFTTALGNTLTVTGYNAGTGVVSYTYTLVDNEAHAAVQGTNSLFENFTVTLTDQDAQSVNGTLSVNIVDDVPTATAEASQNVLEGATITGTLDFAAGADGATVSHIDGTQLNFGGDGYSQAIDIGDGFIKVKADGSYSFTANSPVIGAGAASATYTVTDGDGDKATAGISFAVTDANHPTAGTAAATVDDDGLAGGNAASTAGDIDANAGEVPLSASEATYNGTLGGSVGGDGAGSNGFSFAALDGTNGTVGQENVTYSWNAGNDTLTATGPRGDLFTVHVTDPATGAYTVTLLENVLQAQGPNDENNATVNLGYVITDADGSTAPGTLTITFNDDAPTVALADVKLPSLSVDETDLTTDATANFASAFTSSYGADGAGTTTYALGFNAGATGLVDTASGQAVVLSLEAGQVVGRAGVGGLVVFTVTTDASGNVTLDQQRAVVHPTTDPNEPISLNAGNLVTLTATITDNDGDHQSATLNIGSNLTFLDDGPSITNAVVGSSVTLDETNNGPTTDGVLNPALMTATSAAAIVTVSSSYGADGAGTTTYALSVTQANSGLATAQGDHAITLVQVGSTIEGQYNDGATHTAFTVSIGSDGKLTVVQNVALEHLVDGSTAAAYNDALTLAGKIGVTATVTDADGDTASTGVINVGGAVTFLDDGPSITNAVVGSSVTLDETNNGPTTDGVLTPALMTATSAAAIVTVSSSYGADGAGTTTYALSVTQANSGLATAQGDHAITLVQVGSTIEGQYNDGATHTAFTVSIGSDGKLTVVQNVALEHLVDGSTAAAYNDALTLAGKIGVTATVTDADGDTASTGVINVGGAVIFLDDGPSITNAVVGSSVTLDETNNGPTTDGVLNPALMTATSAAAIVTVSSSYGADGAGTTTYALSVTQANSGLATAQGDHAITLVQVGSTIEGQYNDGATHTAFTVSIGSDGKLTVVQNVALEHLVDGSTAAAYNDALTLAGKIGVTATVTDADGDTASTGVINVGGAVTFLDDGPSITNAVVGSSVTLDETNNGPTTDGVLNPALMTATSAAAIVTVSSSYGADGAGTTTYALSVTQANSGLATAQGDHAITLVQVGSTIEGQYNDGATHTAFTVSIGSDGKLTVVQNVALEHLVDGSTAAAYNDALTLAGKIGVTATVTDADGDTASTGVINVGGAVTFLDDGPSITNAVVGSSVTLDETNNGPTTDGVLNPALMTATSAAAIVTVSSSYGADGAGTTTYALSVTQANSGLATAQGDHAITLVQVGSTIEGQYNDGATHTAFTVSIGSDGKLTVVQNVALEHLVDGSTAAAYNDALTLAGKIGVTATVTDADGDTASTGVINVGGAVTFLDDGPSITNAVVGSSVTLDETNNGPTTDGVLNPALMTATSAAAIVTVSSSYGADGAGTTTYALSVTQANSGLATAQGDHAITLVQVGSTIEGQYNDGATHTAFTVSIGSDGKLTVVQNVALEHLVDGSTAAAYNDALTLAGKIGVTATVTDADGDTASTGVINVGGAVTFLDDGPSITNAVVGSSVTLDETNNGPTTDGVLNPALMTATSAAAIVTVSSSYGADGAGTTTYALSVTQANSGLATAQGDHAITLVQVGSTIEGQYNDGATHTAFTVSIGSDGKLTVVQNVALEHLVDGSTAAAYNDALTLAGKIGVTATVTDADGDTASTGVINVGGAVTFLDDGPSITNAVVGSSVTLDETNNGPTTDGVLNPALMTATSAAAIVTVSSSYGADGAGTTTYALSVTQANSGLATAQGDHAITLVQVGSTIEGQYNDGATHTAFTVSIGSDGKLTVVQNVALEHLVDGSTAAAYNDALTLAGKIGVTATVTDADGDTASTGVINVGGAVIFLDDGPSITNAVVGSSVTLDETNNGPTTDGVLTPALMTATSAAAIVTVSSSYGADGAGTTTYALSVTQANSGLATAQGDHAITLVQVGSTIEGQYNDGATHTAFTVSIGSDGKLTVVQNVALEHLVDGSTAAAYNDALTLAGKIGVTATVTDADGDTASTGVINVGGAVTFLDDGPSITNAVVGSSVTLDETNNGPTTDGVLTPALMTATSAAAIVTVSSSYGADGAGTTTYALSVTQANSGLATAQGDHAITLVQVGSTIEGQYNDGATHTAFTVSIGSDGKLTVVQNVALEHLVDGSTAAAYNDALTLAGKIGVTATVTDADGDTASTGVINVGGAVTFLDDGPSITNAVVGSSVTLDETNNGPTTDGVLNPALMTATSAAAIVTVSSSYGADGAGTTTYALSVTQANSGLATAQGDHAITLVQVGSTIEGQYNDGATHTAFTVSIGSDGKLTVVQNVALEHLVDGSTAAAYNDALTLAGKIGVTATVTDADGDTASTGVINVGGAVTFLDDGPSITNAVVGSSVTLDETNNGPTTDGVLTPALMTATSAAAIVTVSSSYGADGAGTTTYALSVTQANSGLATAQGDHAITLVQVGSTIEGQYNDGATHTAFTVSIGSDGKLTVVQNVALEHLVDGGPAAYNDALTLAGKIGVTATVTDADGDTASTGVINVGGAVTFLDDGPSAVTPDYAVLSNGAGNPVTFALDEDHTLSSNYGADGAGTVKFAASLDNADSGLTSGGAHIIYDVSMDGHTLYGIANGATVFSVTLDPQNVNPTYSVDMNGTVDSPTNVTFTDGSYAFYGSNKVWAGLVPTNQDSNPVNDNSRDVLFTPFGTATSINGNANSFGAGGGAGGQNVGAGEGIRVDFVQDLTGSPPGNHIFDNHYLANGASFTFGDGTTNTVLQITARDDNATTGTDGNTTVGDGHLDSVSSIAITYDGETQVVAYADIGTTATPYTLGNPGGLADRSYTVHFIDLGGGHYAAQITGVLDTNVSIATFTADGYNSLELLNASPSVDSGNDFAVTGFGAAVQTTDPVNFHLPIEIVDADGDKATSEIGVTLSGTFQDHSADAAGASHVYASTVALPDIIGSAYGDTLTGDGFANVLYGGAGADTLNGGGGNDTLVGGAGTDTLDGGAGNDFLVGGAGADTMTGGLGADTFRLDHLDIKDLITDYNGGQGDKIDLTALFETAPAGNIADFAKYDAGTHTLSVDANGTTGGANFVDVAVLQNAPAAGTITLLYDDTAHVQHTTTI</sequence>
<evidence type="ECO:0000313" key="3">
    <source>
        <dbReference type="EMBL" id="MFD1985794.1"/>
    </source>
</evidence>
<dbReference type="InterPro" id="IPR001343">
    <property type="entry name" value="Hemolysn_Ca-bd"/>
</dbReference>
<comment type="caution">
    <text evidence="3">The sequence shown here is derived from an EMBL/GenBank/DDBJ whole genome shotgun (WGS) entry which is preliminary data.</text>
</comment>
<reference evidence="4" key="1">
    <citation type="journal article" date="2019" name="Int. J. Syst. Evol. Microbiol.">
        <title>The Global Catalogue of Microorganisms (GCM) 10K type strain sequencing project: providing services to taxonomists for standard genome sequencing and annotation.</title>
        <authorList>
            <consortium name="The Broad Institute Genomics Platform"/>
            <consortium name="The Broad Institute Genome Sequencing Center for Infectious Disease"/>
            <person name="Wu L."/>
            <person name="Ma J."/>
        </authorList>
    </citation>
    <scope>NUCLEOTIDE SEQUENCE [LARGE SCALE GENOMIC DNA]</scope>
    <source>
        <strain evidence="4">CGMCC 1.16225</strain>
    </source>
</reference>
<name>A0ABW4UFU5_9HYPH</name>
<dbReference type="RefSeq" id="WP_379102393.1">
    <property type="nucleotide sequence ID" value="NZ_JBHUGZ010000017.1"/>
</dbReference>
<feature type="compositionally biased region" description="Polar residues" evidence="1">
    <location>
        <begin position="501"/>
        <end position="517"/>
    </location>
</feature>
<feature type="domain" description="DUF5801" evidence="2">
    <location>
        <begin position="2407"/>
        <end position="2550"/>
    </location>
</feature>
<dbReference type="Pfam" id="PF00353">
    <property type="entry name" value="HemolysinCabind"/>
    <property type="match status" value="2"/>
</dbReference>
<keyword evidence="4" id="KW-1185">Reference proteome</keyword>